<protein>
    <submittedName>
        <fullName evidence="9">G-protein coupled receptors family 1 profile domain-containing protein</fullName>
    </submittedName>
</protein>
<feature type="transmembrane region" description="Helical" evidence="6">
    <location>
        <begin position="6"/>
        <end position="31"/>
    </location>
</feature>
<dbReference type="Gene3D" id="1.20.1070.10">
    <property type="entry name" value="Rhodopsin 7-helix transmembrane proteins"/>
    <property type="match status" value="1"/>
</dbReference>
<feature type="domain" description="G-protein coupled receptors family 1 profile" evidence="7">
    <location>
        <begin position="21"/>
        <end position="306"/>
    </location>
</feature>
<feature type="transmembrane region" description="Helical" evidence="6">
    <location>
        <begin position="160"/>
        <end position="182"/>
    </location>
</feature>
<evidence type="ECO:0000256" key="2">
    <source>
        <dbReference type="ARBA" id="ARBA00022692"/>
    </source>
</evidence>
<sequence length="315" mass="35180">MIIWWSNVICLPTIAIIGLACNLLNILILTTHSSARRIPSRDLLLALAICDCLFLVSAIIEVIPSTITPLIASSSFATVYIHSALYARTLASTFYKSSVLLVIIFNLERYIFVCHPLRSLNLYTNCLSRHAILISLTVSLLCSLQWPICYQKYYRLMDYFTLIAFNILPVVIVFILNSRLIITLRQIAHRDMSIRGNFTYVDDNSSDGDRAVANGNAAIVENATLIVDVRRGQSSEVAVAQCFSANAMLFAVVVMLLICVGPQAAARLFSNYYGQYHLVTITYTCVTQQVFQLFFFFITEKSPKICEIAGESAGR</sequence>
<dbReference type="PROSITE" id="PS50262">
    <property type="entry name" value="G_PROTEIN_RECEP_F1_2"/>
    <property type="match status" value="1"/>
</dbReference>
<dbReference type="GO" id="GO:0004930">
    <property type="term" value="F:G protein-coupled receptor activity"/>
    <property type="evidence" value="ECO:0007669"/>
    <property type="project" value="UniProtKB-KW"/>
</dbReference>
<dbReference type="PROSITE" id="PS00237">
    <property type="entry name" value="G_PROTEIN_RECEP_F1_1"/>
    <property type="match status" value="1"/>
</dbReference>
<reference evidence="9" key="1">
    <citation type="submission" date="2022-11" db="UniProtKB">
        <authorList>
            <consortium name="WormBaseParasite"/>
        </authorList>
    </citation>
    <scope>IDENTIFICATION</scope>
</reference>
<proteinExistence type="inferred from homology"/>
<dbReference type="Pfam" id="PF00001">
    <property type="entry name" value="7tm_1"/>
    <property type="match status" value="1"/>
</dbReference>
<dbReference type="InterPro" id="IPR017452">
    <property type="entry name" value="GPCR_Rhodpsn_7TM"/>
</dbReference>
<feature type="transmembrane region" description="Helical" evidence="6">
    <location>
        <begin position="43"/>
        <end position="60"/>
    </location>
</feature>
<evidence type="ECO:0000256" key="3">
    <source>
        <dbReference type="ARBA" id="ARBA00022989"/>
    </source>
</evidence>
<evidence type="ECO:0000256" key="5">
    <source>
        <dbReference type="RuleBase" id="RU000688"/>
    </source>
</evidence>
<keyword evidence="4 6" id="KW-0472">Membrane</keyword>
<keyword evidence="3 6" id="KW-1133">Transmembrane helix</keyword>
<dbReference type="WBParaSite" id="sdigi.contig155.g5355.t1">
    <property type="protein sequence ID" value="sdigi.contig155.g5355.t1"/>
    <property type="gene ID" value="sdigi.contig155.g5355"/>
</dbReference>
<comment type="similarity">
    <text evidence="5">Belongs to the G-protein coupled receptor 1 family.</text>
</comment>
<dbReference type="SUPFAM" id="SSF81321">
    <property type="entry name" value="Family A G protein-coupled receptor-like"/>
    <property type="match status" value="1"/>
</dbReference>
<keyword evidence="8" id="KW-1185">Reference proteome</keyword>
<evidence type="ECO:0000256" key="1">
    <source>
        <dbReference type="ARBA" id="ARBA00004370"/>
    </source>
</evidence>
<dbReference type="InterPro" id="IPR052954">
    <property type="entry name" value="GPCR-Ligand_Int"/>
</dbReference>
<keyword evidence="2 5" id="KW-0812">Transmembrane</keyword>
<organism evidence="8 9">
    <name type="scientific">Setaria digitata</name>
    <dbReference type="NCBI Taxonomy" id="48799"/>
    <lineage>
        <taxon>Eukaryota</taxon>
        <taxon>Metazoa</taxon>
        <taxon>Ecdysozoa</taxon>
        <taxon>Nematoda</taxon>
        <taxon>Chromadorea</taxon>
        <taxon>Rhabditida</taxon>
        <taxon>Spirurina</taxon>
        <taxon>Spiruromorpha</taxon>
        <taxon>Filarioidea</taxon>
        <taxon>Setariidae</taxon>
        <taxon>Setaria</taxon>
    </lineage>
</organism>
<accession>A0A915PMJ5</accession>
<evidence type="ECO:0000259" key="7">
    <source>
        <dbReference type="PROSITE" id="PS50262"/>
    </source>
</evidence>
<dbReference type="Proteomes" id="UP000887581">
    <property type="component" value="Unplaced"/>
</dbReference>
<keyword evidence="5" id="KW-0297">G-protein coupled receptor</keyword>
<dbReference type="PRINTS" id="PR00237">
    <property type="entry name" value="GPCRRHODOPSN"/>
</dbReference>
<dbReference type="PANTHER" id="PTHR46641">
    <property type="entry name" value="FMRFAMIDE RECEPTOR-RELATED"/>
    <property type="match status" value="1"/>
</dbReference>
<evidence type="ECO:0000256" key="4">
    <source>
        <dbReference type="ARBA" id="ARBA00023136"/>
    </source>
</evidence>
<feature type="transmembrane region" description="Helical" evidence="6">
    <location>
        <begin position="130"/>
        <end position="148"/>
    </location>
</feature>
<keyword evidence="5" id="KW-0807">Transducer</keyword>
<dbReference type="AlphaFoldDB" id="A0A915PMJ5"/>
<evidence type="ECO:0000313" key="8">
    <source>
        <dbReference type="Proteomes" id="UP000887581"/>
    </source>
</evidence>
<feature type="transmembrane region" description="Helical" evidence="6">
    <location>
        <begin position="238"/>
        <end position="260"/>
    </location>
</feature>
<dbReference type="GO" id="GO:0016020">
    <property type="term" value="C:membrane"/>
    <property type="evidence" value="ECO:0007669"/>
    <property type="project" value="UniProtKB-SubCell"/>
</dbReference>
<dbReference type="PANTHER" id="PTHR46641:SF23">
    <property type="entry name" value="G-PROTEIN COUPLED RECEPTORS FAMILY 1 PROFILE DOMAIN-CONTAINING PROTEIN"/>
    <property type="match status" value="1"/>
</dbReference>
<comment type="subcellular location">
    <subcellularLocation>
        <location evidence="1">Membrane</location>
    </subcellularLocation>
</comment>
<evidence type="ECO:0000313" key="9">
    <source>
        <dbReference type="WBParaSite" id="sdigi.contig155.g5355.t1"/>
    </source>
</evidence>
<evidence type="ECO:0000256" key="6">
    <source>
        <dbReference type="SAM" id="Phobius"/>
    </source>
</evidence>
<name>A0A915PMJ5_9BILA</name>
<dbReference type="InterPro" id="IPR000276">
    <property type="entry name" value="GPCR_Rhodpsn"/>
</dbReference>
<keyword evidence="5" id="KW-0675">Receptor</keyword>